<dbReference type="GO" id="GO:0008381">
    <property type="term" value="F:mechanosensitive monoatomic ion channel activity"/>
    <property type="evidence" value="ECO:0007669"/>
    <property type="project" value="InterPro"/>
</dbReference>
<dbReference type="PANTHER" id="PTHR30221:SF1">
    <property type="entry name" value="SMALL-CONDUCTANCE MECHANOSENSITIVE CHANNEL"/>
    <property type="match status" value="1"/>
</dbReference>
<dbReference type="PANTHER" id="PTHR30221">
    <property type="entry name" value="SMALL-CONDUCTANCE MECHANOSENSITIVE CHANNEL"/>
    <property type="match status" value="1"/>
</dbReference>
<feature type="transmembrane region" description="Helical" evidence="1">
    <location>
        <begin position="74"/>
        <end position="95"/>
    </location>
</feature>
<evidence type="ECO:0000256" key="1">
    <source>
        <dbReference type="SAM" id="Phobius"/>
    </source>
</evidence>
<feature type="transmembrane region" description="Helical" evidence="1">
    <location>
        <begin position="23"/>
        <end position="53"/>
    </location>
</feature>
<feature type="transmembrane region" description="Helical" evidence="1">
    <location>
        <begin position="176"/>
        <end position="198"/>
    </location>
</feature>
<dbReference type="Proteomes" id="UP000178857">
    <property type="component" value="Unassembled WGS sequence"/>
</dbReference>
<dbReference type="AlphaFoldDB" id="A0A1F7JAA0"/>
<keyword evidence="1" id="KW-0472">Membrane</keyword>
<name>A0A1F7JAA0_9BACT</name>
<gene>
    <name evidence="2" type="ORF">A2970_01115</name>
</gene>
<feature type="transmembrane region" description="Helical" evidence="1">
    <location>
        <begin position="107"/>
        <end position="131"/>
    </location>
</feature>
<dbReference type="EMBL" id="MGAT01000021">
    <property type="protein sequence ID" value="OGK52534.1"/>
    <property type="molecule type" value="Genomic_DNA"/>
</dbReference>
<sequence length="216" mass="23460">MLELTNTILVNFFQSLAAFLPNLLGGLVILVIGLLIGGIVKHVLVSVFGFLRIETWLEKAKLFKKAEVKIWENVLIELLKWALIIVFLVPALEVWGLSQATVFLNQFLVYLPNVIVAVVIGFVGLLAANLVSDLVRHSVRTVGATSANSLAVFTRGAITFFTVLVVLNQLGVAQDLIRILFTGIVAMLALAGGLAFGLGGQELAKEILEELKKKLK</sequence>
<evidence type="ECO:0000313" key="3">
    <source>
        <dbReference type="Proteomes" id="UP000178857"/>
    </source>
</evidence>
<accession>A0A1F7JAA0</accession>
<organism evidence="2 3">
    <name type="scientific">Candidatus Roizmanbacteria bacterium RIFCSPLOWO2_01_FULL_44_13</name>
    <dbReference type="NCBI Taxonomy" id="1802069"/>
    <lineage>
        <taxon>Bacteria</taxon>
        <taxon>Candidatus Roizmaniibacteriota</taxon>
    </lineage>
</organism>
<keyword evidence="1" id="KW-1133">Transmembrane helix</keyword>
<comment type="caution">
    <text evidence="2">The sequence shown here is derived from an EMBL/GenBank/DDBJ whole genome shotgun (WGS) entry which is preliminary data.</text>
</comment>
<dbReference type="STRING" id="1802069.A2970_01115"/>
<reference evidence="2 3" key="1">
    <citation type="journal article" date="2016" name="Nat. Commun.">
        <title>Thousands of microbial genomes shed light on interconnected biogeochemical processes in an aquifer system.</title>
        <authorList>
            <person name="Anantharaman K."/>
            <person name="Brown C.T."/>
            <person name="Hug L.A."/>
            <person name="Sharon I."/>
            <person name="Castelle C.J."/>
            <person name="Probst A.J."/>
            <person name="Thomas B.C."/>
            <person name="Singh A."/>
            <person name="Wilkins M.J."/>
            <person name="Karaoz U."/>
            <person name="Brodie E.L."/>
            <person name="Williams K.H."/>
            <person name="Hubbard S.S."/>
            <person name="Banfield J.F."/>
        </authorList>
    </citation>
    <scope>NUCLEOTIDE SEQUENCE [LARGE SCALE GENOMIC DNA]</scope>
</reference>
<proteinExistence type="predicted"/>
<feature type="transmembrane region" description="Helical" evidence="1">
    <location>
        <begin position="152"/>
        <end position="170"/>
    </location>
</feature>
<keyword evidence="1" id="KW-0812">Transmembrane</keyword>
<dbReference type="Gene3D" id="1.10.287.1260">
    <property type="match status" value="1"/>
</dbReference>
<dbReference type="InterPro" id="IPR008910">
    <property type="entry name" value="MSC_TM_helix"/>
</dbReference>
<protein>
    <recommendedName>
        <fullName evidence="4">Small-conductance mechanosensitive ion channel</fullName>
    </recommendedName>
</protein>
<evidence type="ECO:0000313" key="2">
    <source>
        <dbReference type="EMBL" id="OGK52534.1"/>
    </source>
</evidence>
<dbReference type="InterPro" id="IPR045275">
    <property type="entry name" value="MscS_archaea/bacteria_type"/>
</dbReference>
<evidence type="ECO:0008006" key="4">
    <source>
        <dbReference type="Google" id="ProtNLM"/>
    </source>
</evidence>
<dbReference type="Pfam" id="PF05552">
    <property type="entry name" value="MS_channel_1st_1"/>
    <property type="match status" value="2"/>
</dbReference>